<dbReference type="AlphaFoldDB" id="A0A1D7TI96"/>
<dbReference type="RefSeq" id="WP_069477576.1">
    <property type="nucleotide sequence ID" value="NZ_CP017111.1"/>
</dbReference>
<dbReference type="InterPro" id="IPR000182">
    <property type="entry name" value="GNAT_dom"/>
</dbReference>
<keyword evidence="3" id="KW-1185">Reference proteome</keyword>
<dbReference type="InterPro" id="IPR016181">
    <property type="entry name" value="Acyl_CoA_acyltransferase"/>
</dbReference>
<accession>A0A1D7TI96</accession>
<reference evidence="3" key="1">
    <citation type="submission" date="2016-08" db="EMBL/GenBank/DDBJ databases">
        <title>Complete genome sequence of the organohalide-respiring Epsilonproteobacterium Sulfurospirillum halorespirans.</title>
        <authorList>
            <person name="Goris T."/>
            <person name="Zimmermann J."/>
            <person name="Schenz B."/>
            <person name="Lemos M."/>
            <person name="Hackermueller J."/>
            <person name="Diekert G."/>
        </authorList>
    </citation>
    <scope>NUCLEOTIDE SEQUENCE [LARGE SCALE GENOMIC DNA]</scope>
    <source>
        <strain>DSM 13726</strain>
        <strain evidence="3">PCE-M2</strain>
    </source>
</reference>
<sequence length="160" mass="17890">MNIVPICEKDFHQFWPEFEAIIQAQETYAYEPHMTYLEAYTLWCEVPQVCFVAKEGETILGSYFLKANGMGPSSHICNCGYMVSSNARGKGVARALCEHSQEMGRSLGYTAMQFNAVVSTNTVAVTLWQKLGFAIVGTIPNAYKHGKLGYVNTYVMHKVL</sequence>
<dbReference type="PATRIC" id="fig|1193502.14.peg.943"/>
<evidence type="ECO:0000313" key="3">
    <source>
        <dbReference type="Proteomes" id="UP000094609"/>
    </source>
</evidence>
<dbReference type="Proteomes" id="UP000094609">
    <property type="component" value="Chromosome"/>
</dbReference>
<dbReference type="CDD" id="cd04301">
    <property type="entry name" value="NAT_SF"/>
    <property type="match status" value="1"/>
</dbReference>
<proteinExistence type="predicted"/>
<dbReference type="GO" id="GO:0003677">
    <property type="term" value="F:DNA binding"/>
    <property type="evidence" value="ECO:0007669"/>
    <property type="project" value="UniProtKB-KW"/>
</dbReference>
<protein>
    <submittedName>
        <fullName evidence="2">Putative HTH-type DNA-binding domain-containing acetyltransferase</fullName>
    </submittedName>
</protein>
<dbReference type="PANTHER" id="PTHR43138:SF1">
    <property type="entry name" value="N-ACETYLTRANSFERASE ACA1"/>
    <property type="match status" value="1"/>
</dbReference>
<dbReference type="PROSITE" id="PS51186">
    <property type="entry name" value="GNAT"/>
    <property type="match status" value="1"/>
</dbReference>
<dbReference type="STRING" id="1193502.SHALO_0936"/>
<organism evidence="2 3">
    <name type="scientific">Sulfurospirillum halorespirans DSM 13726</name>
    <dbReference type="NCBI Taxonomy" id="1193502"/>
    <lineage>
        <taxon>Bacteria</taxon>
        <taxon>Pseudomonadati</taxon>
        <taxon>Campylobacterota</taxon>
        <taxon>Epsilonproteobacteria</taxon>
        <taxon>Campylobacterales</taxon>
        <taxon>Sulfurospirillaceae</taxon>
        <taxon>Sulfurospirillum</taxon>
    </lineage>
</organism>
<dbReference type="PANTHER" id="PTHR43138">
    <property type="entry name" value="ACETYLTRANSFERASE, GNAT FAMILY"/>
    <property type="match status" value="1"/>
</dbReference>
<dbReference type="EMBL" id="CP017111">
    <property type="protein sequence ID" value="AOO64717.1"/>
    <property type="molecule type" value="Genomic_DNA"/>
</dbReference>
<dbReference type="Pfam" id="PF00583">
    <property type="entry name" value="Acetyltransf_1"/>
    <property type="match status" value="1"/>
</dbReference>
<feature type="domain" description="N-acetyltransferase" evidence="1">
    <location>
        <begin position="1"/>
        <end position="160"/>
    </location>
</feature>
<dbReference type="SUPFAM" id="SSF55729">
    <property type="entry name" value="Acyl-CoA N-acyltransferases (Nat)"/>
    <property type="match status" value="1"/>
</dbReference>
<evidence type="ECO:0000259" key="1">
    <source>
        <dbReference type="PROSITE" id="PS51186"/>
    </source>
</evidence>
<keyword evidence="2" id="KW-0238">DNA-binding</keyword>
<dbReference type="KEGG" id="shal:SHALO_0936"/>
<evidence type="ECO:0000313" key="2">
    <source>
        <dbReference type="EMBL" id="AOO64717.1"/>
    </source>
</evidence>
<dbReference type="InterPro" id="IPR052742">
    <property type="entry name" value="Mito_N-acetyltransferase"/>
</dbReference>
<dbReference type="Gene3D" id="3.40.630.30">
    <property type="match status" value="1"/>
</dbReference>
<name>A0A1D7TI96_9BACT</name>
<gene>
    <name evidence="2" type="ORF">SHALO_0936</name>
</gene>
<keyword evidence="2" id="KW-0808">Transferase</keyword>
<dbReference type="GO" id="GO:0016747">
    <property type="term" value="F:acyltransferase activity, transferring groups other than amino-acyl groups"/>
    <property type="evidence" value="ECO:0007669"/>
    <property type="project" value="InterPro"/>
</dbReference>